<gene>
    <name evidence="2" type="ORF">CB5_LOCUS18230</name>
</gene>
<evidence type="ECO:0000313" key="2">
    <source>
        <dbReference type="EMBL" id="CAD1835019.1"/>
    </source>
</evidence>
<dbReference type="EMBL" id="LR862153">
    <property type="protein sequence ID" value="CAD1835019.1"/>
    <property type="molecule type" value="Genomic_DNA"/>
</dbReference>
<protein>
    <recommendedName>
        <fullName evidence="3">DUF4283 domain-containing protein</fullName>
    </recommendedName>
</protein>
<accession>A0A6V7PVY3</accession>
<dbReference type="AlphaFoldDB" id="A0A6V7PVY3"/>
<name>A0A6V7PVY3_ANACO</name>
<organism evidence="2">
    <name type="scientific">Ananas comosus var. bracteatus</name>
    <name type="common">red pineapple</name>
    <dbReference type="NCBI Taxonomy" id="296719"/>
    <lineage>
        <taxon>Eukaryota</taxon>
        <taxon>Viridiplantae</taxon>
        <taxon>Streptophyta</taxon>
        <taxon>Embryophyta</taxon>
        <taxon>Tracheophyta</taxon>
        <taxon>Spermatophyta</taxon>
        <taxon>Magnoliopsida</taxon>
        <taxon>Liliopsida</taxon>
        <taxon>Poales</taxon>
        <taxon>Bromeliaceae</taxon>
        <taxon>Bromelioideae</taxon>
        <taxon>Ananas</taxon>
    </lineage>
</organism>
<proteinExistence type="predicted"/>
<evidence type="ECO:0008006" key="3">
    <source>
        <dbReference type="Google" id="ProtNLM"/>
    </source>
</evidence>
<reference evidence="2" key="1">
    <citation type="submission" date="2020-07" db="EMBL/GenBank/DDBJ databases">
        <authorList>
            <person name="Lin J."/>
        </authorList>
    </citation>
    <scope>NUCLEOTIDE SEQUENCE</scope>
</reference>
<evidence type="ECO:0000256" key="1">
    <source>
        <dbReference type="SAM" id="MobiDB-lite"/>
    </source>
</evidence>
<feature type="region of interest" description="Disordered" evidence="1">
    <location>
        <begin position="121"/>
        <end position="181"/>
    </location>
</feature>
<sequence>MDSGSGVMNGVDIETVAHTDFSYRAWIRLINLPFECWTASRVAALVSGFNRFIKADETTKEMTDLRAFCCQISSTPFETFLKNISIVLGEELFPVMVHLESWERKRMSGAMYHKHHRRWAEATNNEQRRIRRASPQGNGDHDIADQAMDGHSGELDEEDPKGGELDGTNLARTAIAAGDAA</sequence>